<name>A0A9K3JJ08_HELAN</name>
<reference evidence="1" key="1">
    <citation type="journal article" date="2017" name="Nature">
        <title>The sunflower genome provides insights into oil metabolism, flowering and Asterid evolution.</title>
        <authorList>
            <person name="Badouin H."/>
            <person name="Gouzy J."/>
            <person name="Grassa C.J."/>
            <person name="Murat F."/>
            <person name="Staton S.E."/>
            <person name="Cottret L."/>
            <person name="Lelandais-Briere C."/>
            <person name="Owens G.L."/>
            <person name="Carrere S."/>
            <person name="Mayjonade B."/>
            <person name="Legrand L."/>
            <person name="Gill N."/>
            <person name="Kane N.C."/>
            <person name="Bowers J.E."/>
            <person name="Hubner S."/>
            <person name="Bellec A."/>
            <person name="Berard A."/>
            <person name="Berges H."/>
            <person name="Blanchet N."/>
            <person name="Boniface M.C."/>
            <person name="Brunel D."/>
            <person name="Catrice O."/>
            <person name="Chaidir N."/>
            <person name="Claudel C."/>
            <person name="Donnadieu C."/>
            <person name="Faraut T."/>
            <person name="Fievet G."/>
            <person name="Helmstetter N."/>
            <person name="King M."/>
            <person name="Knapp S.J."/>
            <person name="Lai Z."/>
            <person name="Le Paslier M.C."/>
            <person name="Lippi Y."/>
            <person name="Lorenzon L."/>
            <person name="Mandel J.R."/>
            <person name="Marage G."/>
            <person name="Marchand G."/>
            <person name="Marquand E."/>
            <person name="Bret-Mestries E."/>
            <person name="Morien E."/>
            <person name="Nambeesan S."/>
            <person name="Nguyen T."/>
            <person name="Pegot-Espagnet P."/>
            <person name="Pouilly N."/>
            <person name="Raftis F."/>
            <person name="Sallet E."/>
            <person name="Schiex T."/>
            <person name="Thomas J."/>
            <person name="Vandecasteele C."/>
            <person name="Vares D."/>
            <person name="Vear F."/>
            <person name="Vautrin S."/>
            <person name="Crespi M."/>
            <person name="Mangin B."/>
            <person name="Burke J.M."/>
            <person name="Salse J."/>
            <person name="Munos S."/>
            <person name="Vincourt P."/>
            <person name="Rieseberg L.H."/>
            <person name="Langlade N.B."/>
        </authorList>
    </citation>
    <scope>NUCLEOTIDE SEQUENCE</scope>
    <source>
        <tissue evidence="1">Leaves</tissue>
    </source>
</reference>
<comment type="caution">
    <text evidence="1">The sequence shown here is derived from an EMBL/GenBank/DDBJ whole genome shotgun (WGS) entry which is preliminary data.</text>
</comment>
<gene>
    <name evidence="1" type="ORF">HanXRQr2_Chr03g0130161</name>
</gene>
<organism evidence="1 2">
    <name type="scientific">Helianthus annuus</name>
    <name type="common">Common sunflower</name>
    <dbReference type="NCBI Taxonomy" id="4232"/>
    <lineage>
        <taxon>Eukaryota</taxon>
        <taxon>Viridiplantae</taxon>
        <taxon>Streptophyta</taxon>
        <taxon>Embryophyta</taxon>
        <taxon>Tracheophyta</taxon>
        <taxon>Spermatophyta</taxon>
        <taxon>Magnoliopsida</taxon>
        <taxon>eudicotyledons</taxon>
        <taxon>Gunneridae</taxon>
        <taxon>Pentapetalae</taxon>
        <taxon>asterids</taxon>
        <taxon>campanulids</taxon>
        <taxon>Asterales</taxon>
        <taxon>Asteraceae</taxon>
        <taxon>Asteroideae</taxon>
        <taxon>Heliantheae alliance</taxon>
        <taxon>Heliantheae</taxon>
        <taxon>Helianthus</taxon>
    </lineage>
</organism>
<accession>A0A9K3JJ08</accession>
<proteinExistence type="predicted"/>
<evidence type="ECO:0000313" key="1">
    <source>
        <dbReference type="EMBL" id="KAF5816059.1"/>
    </source>
</evidence>
<dbReference type="Proteomes" id="UP000215914">
    <property type="component" value="Unassembled WGS sequence"/>
</dbReference>
<sequence length="77" mass="8839">MASVYNVVLRTRSILLAFTSSIFLVFLDSDGAIVARMKYRLTSAQEMNSYQNPLNIFHNKFTRPYALICQLSKHLIP</sequence>
<dbReference type="AlphaFoldDB" id="A0A9K3JJ08"/>
<keyword evidence="2" id="KW-1185">Reference proteome</keyword>
<reference evidence="1" key="2">
    <citation type="submission" date="2020-06" db="EMBL/GenBank/DDBJ databases">
        <title>Helianthus annuus Genome sequencing and assembly Release 2.</title>
        <authorList>
            <person name="Gouzy J."/>
            <person name="Langlade N."/>
            <person name="Munos S."/>
        </authorList>
    </citation>
    <scope>NUCLEOTIDE SEQUENCE</scope>
    <source>
        <tissue evidence="1">Leaves</tissue>
    </source>
</reference>
<dbReference type="Gramene" id="mRNA:HanXRQr2_Chr03g0130161">
    <property type="protein sequence ID" value="CDS:HanXRQr2_Chr03g0130161.1"/>
    <property type="gene ID" value="HanXRQr2_Chr03g0130161"/>
</dbReference>
<dbReference type="EMBL" id="MNCJ02000318">
    <property type="protein sequence ID" value="KAF5816059.1"/>
    <property type="molecule type" value="Genomic_DNA"/>
</dbReference>
<evidence type="ECO:0000313" key="2">
    <source>
        <dbReference type="Proteomes" id="UP000215914"/>
    </source>
</evidence>
<protein>
    <submittedName>
        <fullName evidence="1">Uncharacterized protein</fullName>
    </submittedName>
</protein>